<keyword evidence="10 15" id="KW-0798">TonB box</keyword>
<dbReference type="Gene3D" id="2.170.130.10">
    <property type="entry name" value="TonB-dependent receptor, plug domain"/>
    <property type="match status" value="1"/>
</dbReference>
<sequence>MITINKITLCYRAVLINFVLFLGFVSSINSYAQSAQQPVEIHIAAQPLGRAITQLAAQTGILIGVDASLITDKQAPAINGRYTIEQAIKELLAGSGLVAVNNAPGRYAIEAAPANHPTDSDARTAIFPEIKVRSTTRNADANYAVPRSSTATKTDTPIMATPVSIQVIPKSVIKDQQAVDAREVMQNISGVQQSTSSANYENFVIRGFDANGSVYRNGLRQDSFAEEISHLERIEVLKGPASVLYGRAEPGGLINLVSLQPLDQPYFSLQQQVGSYGFYRTTVDATGPINADRSLRYRFNLAYRNSDSFRDLIFQDRIFVNPQITWQITPRTVVNASFEHQRDNFLGDYGFPAVGNRPLQAPVNRSFSDPAAFDAQISNRGFLNWSHAFNDDWKVTHRFMTGNTDYTQFDLLTLPPKIGQTIFDRRLWGVHQDRDIYSTNIDLNGNFNTWGIKHSVLFGFDYYRINQLAVGHCCSLAGPISTVDSQDPVYGVITRDELKSQPQDYHFVLNQEWKGMYFQDQITLWDKLHILGGGRYDWLEVANGFSATSVAEANASAKTGRISEQRFSPRVGVLYQPWQWLSTYGNYTESIGANNGRTSNNQPLDPQTARQFEVGFKTAFFEERLMSTLAFFHITKNNLQAPNLATADPFDVAAIGEARSRGIEIDISGQLTEAWQIIATYAYTDTRITKDASCDLEDENTNFCLQSGLGNTSHRLPNAAPHSGSLWTKYDFKQGILRGLSLGTGVFVVGKRQGNVTNDFQLPGYARWDASAARLWKFGPTLLTAQVNVRNILDNGYFVGANTYDGSPSGYGNIPGAPLTVLGSLRLEY</sequence>
<evidence type="ECO:0000256" key="16">
    <source>
        <dbReference type="SAM" id="Phobius"/>
    </source>
</evidence>
<name>A0A5C7W0V3_9PROT</name>
<dbReference type="Pfam" id="PF07660">
    <property type="entry name" value="STN"/>
    <property type="match status" value="1"/>
</dbReference>
<dbReference type="InterPro" id="IPR011662">
    <property type="entry name" value="Secretin/TonB_short_N"/>
</dbReference>
<evidence type="ECO:0000259" key="17">
    <source>
        <dbReference type="SMART" id="SM00965"/>
    </source>
</evidence>
<dbReference type="InterPro" id="IPR036942">
    <property type="entry name" value="Beta-barrel_TonB_sf"/>
</dbReference>
<proteinExistence type="inferred from homology"/>
<evidence type="ECO:0000256" key="14">
    <source>
        <dbReference type="PROSITE-ProRule" id="PRU01360"/>
    </source>
</evidence>
<evidence type="ECO:0000256" key="13">
    <source>
        <dbReference type="ARBA" id="ARBA00023237"/>
    </source>
</evidence>
<dbReference type="InterPro" id="IPR010105">
    <property type="entry name" value="TonB_sidphr_rcpt"/>
</dbReference>
<reference evidence="18 19" key="1">
    <citation type="submission" date="2018-09" db="EMBL/GenBank/DDBJ databases">
        <title>Metagenome Assembled Genomes from an Advanced Water Purification Facility.</title>
        <authorList>
            <person name="Stamps B.W."/>
            <person name="Spear J.R."/>
        </authorList>
    </citation>
    <scope>NUCLEOTIDE SEQUENCE [LARGE SCALE GENOMIC DNA]</scope>
    <source>
        <strain evidence="18">Bin_54_1</strain>
    </source>
</reference>
<evidence type="ECO:0000256" key="8">
    <source>
        <dbReference type="ARBA" id="ARBA00023004"/>
    </source>
</evidence>
<comment type="similarity">
    <text evidence="2 14 15">Belongs to the TonB-dependent receptor family.</text>
</comment>
<evidence type="ECO:0000256" key="1">
    <source>
        <dbReference type="ARBA" id="ARBA00004571"/>
    </source>
</evidence>
<feature type="domain" description="Secretin/TonB short N-terminal" evidence="17">
    <location>
        <begin position="61"/>
        <end position="112"/>
    </location>
</feature>
<evidence type="ECO:0000256" key="4">
    <source>
        <dbReference type="ARBA" id="ARBA00022452"/>
    </source>
</evidence>
<keyword evidence="4 14" id="KW-1134">Transmembrane beta strand</keyword>
<dbReference type="SUPFAM" id="SSF56935">
    <property type="entry name" value="Porins"/>
    <property type="match status" value="1"/>
</dbReference>
<dbReference type="PANTHER" id="PTHR32552:SF68">
    <property type="entry name" value="FERRICHROME OUTER MEMBRANE TRANSPORTER_PHAGE RECEPTOR"/>
    <property type="match status" value="1"/>
</dbReference>
<evidence type="ECO:0000256" key="10">
    <source>
        <dbReference type="ARBA" id="ARBA00023077"/>
    </source>
</evidence>
<evidence type="ECO:0000256" key="12">
    <source>
        <dbReference type="ARBA" id="ARBA00023170"/>
    </source>
</evidence>
<dbReference type="SMART" id="SM00965">
    <property type="entry name" value="STN"/>
    <property type="match status" value="1"/>
</dbReference>
<dbReference type="PROSITE" id="PS52016">
    <property type="entry name" value="TONB_DEPENDENT_REC_3"/>
    <property type="match status" value="1"/>
</dbReference>
<comment type="caution">
    <text evidence="18">The sequence shown here is derived from an EMBL/GenBank/DDBJ whole genome shotgun (WGS) entry which is preliminary data.</text>
</comment>
<accession>A0A5C7W0V3</accession>
<protein>
    <submittedName>
        <fullName evidence="18">TonB-dependent receptor</fullName>
    </submittedName>
</protein>
<keyword evidence="13 14" id="KW-0998">Cell outer membrane</keyword>
<dbReference type="Pfam" id="PF07715">
    <property type="entry name" value="Plug"/>
    <property type="match status" value="1"/>
</dbReference>
<evidence type="ECO:0000256" key="5">
    <source>
        <dbReference type="ARBA" id="ARBA00022496"/>
    </source>
</evidence>
<evidence type="ECO:0000313" key="18">
    <source>
        <dbReference type="EMBL" id="TXI30422.1"/>
    </source>
</evidence>
<dbReference type="GO" id="GO:0015344">
    <property type="term" value="F:siderophore uptake transmembrane transporter activity"/>
    <property type="evidence" value="ECO:0007669"/>
    <property type="project" value="TreeGrafter"/>
</dbReference>
<evidence type="ECO:0000256" key="11">
    <source>
        <dbReference type="ARBA" id="ARBA00023136"/>
    </source>
</evidence>
<dbReference type="InterPro" id="IPR037066">
    <property type="entry name" value="Plug_dom_sf"/>
</dbReference>
<dbReference type="EMBL" id="SSFX01000014">
    <property type="protein sequence ID" value="TXI30422.1"/>
    <property type="molecule type" value="Genomic_DNA"/>
</dbReference>
<keyword evidence="8" id="KW-0408">Iron</keyword>
<evidence type="ECO:0000256" key="3">
    <source>
        <dbReference type="ARBA" id="ARBA00022448"/>
    </source>
</evidence>
<keyword evidence="7" id="KW-0732">Signal</keyword>
<dbReference type="NCBIfam" id="TIGR01783">
    <property type="entry name" value="TonB-siderophor"/>
    <property type="match status" value="1"/>
</dbReference>
<keyword evidence="5" id="KW-0410">Iron transport</keyword>
<keyword evidence="3 14" id="KW-0813">Transport</keyword>
<keyword evidence="12 18" id="KW-0675">Receptor</keyword>
<dbReference type="InterPro" id="IPR000531">
    <property type="entry name" value="Beta-barrel_TonB"/>
</dbReference>
<dbReference type="Proteomes" id="UP000321055">
    <property type="component" value="Unassembled WGS sequence"/>
</dbReference>
<dbReference type="CDD" id="cd01347">
    <property type="entry name" value="ligand_gated_channel"/>
    <property type="match status" value="1"/>
</dbReference>
<dbReference type="InterPro" id="IPR039426">
    <property type="entry name" value="TonB-dep_rcpt-like"/>
</dbReference>
<evidence type="ECO:0000313" key="19">
    <source>
        <dbReference type="Proteomes" id="UP000321055"/>
    </source>
</evidence>
<keyword evidence="9" id="KW-0406">Ion transport</keyword>
<dbReference type="AlphaFoldDB" id="A0A5C7W0V3"/>
<evidence type="ECO:0000256" key="2">
    <source>
        <dbReference type="ARBA" id="ARBA00009810"/>
    </source>
</evidence>
<evidence type="ECO:0000256" key="7">
    <source>
        <dbReference type="ARBA" id="ARBA00022729"/>
    </source>
</evidence>
<dbReference type="InterPro" id="IPR012910">
    <property type="entry name" value="Plug_dom"/>
</dbReference>
<evidence type="ECO:0000256" key="6">
    <source>
        <dbReference type="ARBA" id="ARBA00022692"/>
    </source>
</evidence>
<keyword evidence="11 14" id="KW-0472">Membrane</keyword>
<dbReference type="Pfam" id="PF00593">
    <property type="entry name" value="TonB_dep_Rec_b-barrel"/>
    <property type="match status" value="1"/>
</dbReference>
<evidence type="ECO:0000256" key="9">
    <source>
        <dbReference type="ARBA" id="ARBA00023065"/>
    </source>
</evidence>
<dbReference type="FunFam" id="2.170.130.10:FF:000001">
    <property type="entry name" value="Catecholate siderophore TonB-dependent receptor"/>
    <property type="match status" value="1"/>
</dbReference>
<dbReference type="GO" id="GO:0015891">
    <property type="term" value="P:siderophore transport"/>
    <property type="evidence" value="ECO:0007669"/>
    <property type="project" value="InterPro"/>
</dbReference>
<keyword evidence="16" id="KW-1133">Transmembrane helix</keyword>
<dbReference type="Gene3D" id="3.55.50.30">
    <property type="match status" value="1"/>
</dbReference>
<gene>
    <name evidence="18" type="ORF">E6Q60_01400</name>
</gene>
<dbReference type="GO" id="GO:0038023">
    <property type="term" value="F:signaling receptor activity"/>
    <property type="evidence" value="ECO:0007669"/>
    <property type="project" value="InterPro"/>
</dbReference>
<comment type="subcellular location">
    <subcellularLocation>
        <location evidence="1 14">Cell outer membrane</location>
        <topology evidence="1 14">Multi-pass membrane protein</topology>
    </subcellularLocation>
</comment>
<dbReference type="GO" id="GO:0009279">
    <property type="term" value="C:cell outer membrane"/>
    <property type="evidence" value="ECO:0007669"/>
    <property type="project" value="UniProtKB-SubCell"/>
</dbReference>
<dbReference type="Gene3D" id="2.40.170.20">
    <property type="entry name" value="TonB-dependent receptor, beta-barrel domain"/>
    <property type="match status" value="1"/>
</dbReference>
<dbReference type="PANTHER" id="PTHR32552">
    <property type="entry name" value="FERRICHROME IRON RECEPTOR-RELATED"/>
    <property type="match status" value="1"/>
</dbReference>
<feature type="transmembrane region" description="Helical" evidence="16">
    <location>
        <begin position="9"/>
        <end position="28"/>
    </location>
</feature>
<evidence type="ECO:0000256" key="15">
    <source>
        <dbReference type="RuleBase" id="RU003357"/>
    </source>
</evidence>
<organism evidence="18 19">
    <name type="scientific">Nitrosomonas oligotropha</name>
    <dbReference type="NCBI Taxonomy" id="42354"/>
    <lineage>
        <taxon>Bacteria</taxon>
        <taxon>Pseudomonadati</taxon>
        <taxon>Pseudomonadota</taxon>
        <taxon>Betaproteobacteria</taxon>
        <taxon>Nitrosomonadales</taxon>
        <taxon>Nitrosomonadaceae</taxon>
        <taxon>Nitrosomonas</taxon>
    </lineage>
</organism>
<keyword evidence="6 14" id="KW-0812">Transmembrane</keyword>